<dbReference type="InterPro" id="IPR045800">
    <property type="entry name" value="HMBD"/>
</dbReference>
<feature type="region of interest" description="Disordered" evidence="3">
    <location>
        <begin position="26"/>
        <end position="46"/>
    </location>
</feature>
<dbReference type="InterPro" id="IPR006143">
    <property type="entry name" value="RND_pump_MFP"/>
</dbReference>
<gene>
    <name evidence="7" type="ORF">DL240_06440</name>
</gene>
<feature type="domain" description="CusB-like beta-barrel" evidence="6">
    <location>
        <begin position="262"/>
        <end position="338"/>
    </location>
</feature>
<sequence length="584" mass="63238">MDDRMKRWGVALGCLALLGGGACRGDSAEGEHGDHAHASEQGAQDEAQEYVCPMHPQVRQDGPGTCPICFMDLVPSGSDGGDSDIPSVRLSEGSRRLAQVANANVEAGALVDTFEVFGKIEVSEKSEVDLSAWVGGRIERLYVNARGEEVKRGQRIARIYSPQLLTAQQTLLQARRNLEAAQASGSVPRERAAQASFAAVREELRLLGMGARQIDAVLSEGSARKTVDVFATASGTVRERLVSVGDYVTTGEPLVSLAALDTVWAQLEIFEQDISRVSVGQPANVRIPALGDHIVEARVDFLAPEIEPERRVMLARVALPNDEGRLRPGMYLSAELERRVGDEHLLSIPREAVLWTGSRSMVYRWDTSLEPPAYVPERIEIGERLGDRVIVRDGLKAGDVVAARGAFRIDASLQIKGGPSMMSELTDTSPVEVAPEGTRFDPAVDAERLPEGVWFCDMGTTHYAQHGSGECPVCGMFLVEKTGDEDAPTEDATHDHEHHHDHEPTSPVEVVPEGTRFDPAIDPERLPEGAWFCDMGTTHYAQHASGECPVCGMSLVEKTGGDSASAKEANHGHNHEQSEGHHGH</sequence>
<feature type="region of interest" description="Disordered" evidence="3">
    <location>
        <begin position="485"/>
        <end position="523"/>
    </location>
</feature>
<dbReference type="Gene3D" id="2.40.30.170">
    <property type="match status" value="1"/>
</dbReference>
<comment type="caution">
    <text evidence="7">The sequence shown here is derived from an EMBL/GenBank/DDBJ whole genome shotgun (WGS) entry which is preliminary data.</text>
</comment>
<dbReference type="NCBIfam" id="TIGR01730">
    <property type="entry name" value="RND_mfp"/>
    <property type="match status" value="1"/>
</dbReference>
<accession>A0A328CA31</accession>
<dbReference type="GO" id="GO:0022857">
    <property type="term" value="F:transmembrane transporter activity"/>
    <property type="evidence" value="ECO:0007669"/>
    <property type="project" value="InterPro"/>
</dbReference>
<keyword evidence="8" id="KW-1185">Reference proteome</keyword>
<dbReference type="GO" id="GO:0060003">
    <property type="term" value="P:copper ion export"/>
    <property type="evidence" value="ECO:0007669"/>
    <property type="project" value="TreeGrafter"/>
</dbReference>
<dbReference type="GO" id="GO:0015679">
    <property type="term" value="P:plasma membrane copper ion transport"/>
    <property type="evidence" value="ECO:0007669"/>
    <property type="project" value="TreeGrafter"/>
</dbReference>
<feature type="compositionally biased region" description="Basic and acidic residues" evidence="3">
    <location>
        <begin position="26"/>
        <end position="38"/>
    </location>
</feature>
<evidence type="ECO:0000259" key="4">
    <source>
        <dbReference type="Pfam" id="PF19335"/>
    </source>
</evidence>
<feature type="domain" description="Heavy metal binding" evidence="4">
    <location>
        <begin position="531"/>
        <end position="558"/>
    </location>
</feature>
<dbReference type="Pfam" id="PF19335">
    <property type="entry name" value="HMBD"/>
    <property type="match status" value="3"/>
</dbReference>
<dbReference type="InterPro" id="IPR058790">
    <property type="entry name" value="BSH_CusB"/>
</dbReference>
<reference evidence="7 8" key="1">
    <citation type="submission" date="2018-05" db="EMBL/GenBank/DDBJ databases">
        <title>Lujinxingia marina gen. nov. sp. nov., a new facultative anaerobic member of the class Deltaproteobacteria, and proposal of Lujinxingaceae fam. nov.</title>
        <authorList>
            <person name="Li C.-M."/>
        </authorList>
    </citation>
    <scope>NUCLEOTIDE SEQUENCE [LARGE SCALE GENOMIC DNA]</scope>
    <source>
        <strain evidence="7 8">B210</strain>
    </source>
</reference>
<dbReference type="Pfam" id="PF25919">
    <property type="entry name" value="BSH_CusB"/>
    <property type="match status" value="1"/>
</dbReference>
<dbReference type="Proteomes" id="UP000249169">
    <property type="component" value="Unassembled WGS sequence"/>
</dbReference>
<dbReference type="PROSITE" id="PS51257">
    <property type="entry name" value="PROKAR_LIPOPROTEIN"/>
    <property type="match status" value="1"/>
</dbReference>
<dbReference type="InterPro" id="IPR051909">
    <property type="entry name" value="MFP_Cation_Efflux"/>
</dbReference>
<protein>
    <submittedName>
        <fullName evidence="7">Uncharacterized protein</fullName>
    </submittedName>
</protein>
<dbReference type="EMBL" id="QHKO01000002">
    <property type="protein sequence ID" value="RAL23788.1"/>
    <property type="molecule type" value="Genomic_DNA"/>
</dbReference>
<dbReference type="GO" id="GO:0016020">
    <property type="term" value="C:membrane"/>
    <property type="evidence" value="ECO:0007669"/>
    <property type="project" value="InterPro"/>
</dbReference>
<dbReference type="AlphaFoldDB" id="A0A328CA31"/>
<dbReference type="SUPFAM" id="SSF111369">
    <property type="entry name" value="HlyD-like secretion proteins"/>
    <property type="match status" value="1"/>
</dbReference>
<dbReference type="PANTHER" id="PTHR30097:SF4">
    <property type="entry name" value="SLR6042 PROTEIN"/>
    <property type="match status" value="1"/>
</dbReference>
<organism evidence="7 8">
    <name type="scientific">Lujinxingia litoralis</name>
    <dbReference type="NCBI Taxonomy" id="2211119"/>
    <lineage>
        <taxon>Bacteria</taxon>
        <taxon>Deltaproteobacteria</taxon>
        <taxon>Bradymonadales</taxon>
        <taxon>Lujinxingiaceae</taxon>
        <taxon>Lujinxingia</taxon>
    </lineage>
</organism>
<keyword evidence="2" id="KW-0813">Transport</keyword>
<dbReference type="Pfam" id="PF25954">
    <property type="entry name" value="Beta-barrel_RND_2"/>
    <property type="match status" value="1"/>
</dbReference>
<dbReference type="Gene3D" id="2.40.50.100">
    <property type="match status" value="1"/>
</dbReference>
<evidence type="ECO:0000256" key="3">
    <source>
        <dbReference type="SAM" id="MobiDB-lite"/>
    </source>
</evidence>
<dbReference type="GO" id="GO:0030288">
    <property type="term" value="C:outer membrane-bounded periplasmic space"/>
    <property type="evidence" value="ECO:0007669"/>
    <property type="project" value="TreeGrafter"/>
</dbReference>
<feature type="domain" description="Heavy metal binding" evidence="4">
    <location>
        <begin position="453"/>
        <end position="481"/>
    </location>
</feature>
<dbReference type="GO" id="GO:0046914">
    <property type="term" value="F:transition metal ion binding"/>
    <property type="evidence" value="ECO:0007669"/>
    <property type="project" value="TreeGrafter"/>
</dbReference>
<evidence type="ECO:0000313" key="7">
    <source>
        <dbReference type="EMBL" id="RAL23788.1"/>
    </source>
</evidence>
<dbReference type="FunFam" id="2.40.30.170:FF:000010">
    <property type="entry name" value="Efflux RND transporter periplasmic adaptor subunit"/>
    <property type="match status" value="1"/>
</dbReference>
<name>A0A328CA31_9DELT</name>
<dbReference type="Gene3D" id="2.40.420.20">
    <property type="match status" value="1"/>
</dbReference>
<dbReference type="InterPro" id="IPR058792">
    <property type="entry name" value="Beta-barrel_RND_2"/>
</dbReference>
<comment type="similarity">
    <text evidence="1">Belongs to the membrane fusion protein (MFP) (TC 8.A.1) family.</text>
</comment>
<feature type="compositionally biased region" description="Basic and acidic residues" evidence="3">
    <location>
        <begin position="568"/>
        <end position="584"/>
    </location>
</feature>
<dbReference type="PANTHER" id="PTHR30097">
    <property type="entry name" value="CATION EFFLUX SYSTEM PROTEIN CUSB"/>
    <property type="match status" value="1"/>
</dbReference>
<feature type="region of interest" description="Disordered" evidence="3">
    <location>
        <begin position="560"/>
        <end position="584"/>
    </location>
</feature>
<proteinExistence type="inferred from homology"/>
<feature type="compositionally biased region" description="Basic and acidic residues" evidence="3">
    <location>
        <begin position="491"/>
        <end position="504"/>
    </location>
</feature>
<evidence type="ECO:0000256" key="1">
    <source>
        <dbReference type="ARBA" id="ARBA00009477"/>
    </source>
</evidence>
<evidence type="ECO:0000256" key="2">
    <source>
        <dbReference type="ARBA" id="ARBA00022448"/>
    </source>
</evidence>
<feature type="domain" description="CusB-like barrel-sandwich hybrid" evidence="5">
    <location>
        <begin position="132"/>
        <end position="257"/>
    </location>
</feature>
<evidence type="ECO:0000313" key="8">
    <source>
        <dbReference type="Proteomes" id="UP000249169"/>
    </source>
</evidence>
<evidence type="ECO:0000259" key="5">
    <source>
        <dbReference type="Pfam" id="PF25919"/>
    </source>
</evidence>
<evidence type="ECO:0000259" key="6">
    <source>
        <dbReference type="Pfam" id="PF25954"/>
    </source>
</evidence>
<feature type="domain" description="Heavy metal binding" evidence="4">
    <location>
        <begin position="50"/>
        <end position="75"/>
    </location>
</feature>